<dbReference type="Gene3D" id="3.40.50.2300">
    <property type="match status" value="4"/>
</dbReference>
<gene>
    <name evidence="12" type="ORF">NMOB1V02_LOCUS10821</name>
</gene>
<organism evidence="12">
    <name type="scientific">Notodromas monacha</name>
    <dbReference type="NCBI Taxonomy" id="399045"/>
    <lineage>
        <taxon>Eukaryota</taxon>
        <taxon>Metazoa</taxon>
        <taxon>Ecdysozoa</taxon>
        <taxon>Arthropoda</taxon>
        <taxon>Crustacea</taxon>
        <taxon>Oligostraca</taxon>
        <taxon>Ostracoda</taxon>
        <taxon>Podocopa</taxon>
        <taxon>Podocopida</taxon>
        <taxon>Cypridocopina</taxon>
        <taxon>Cypridoidea</taxon>
        <taxon>Cyprididae</taxon>
        <taxon>Notodromas</taxon>
    </lineage>
</organism>
<keyword evidence="5" id="KW-0406">Ion transport</keyword>
<evidence type="ECO:0000256" key="7">
    <source>
        <dbReference type="ARBA" id="ARBA00023170"/>
    </source>
</evidence>
<evidence type="ECO:0000259" key="11">
    <source>
        <dbReference type="SMART" id="SM00918"/>
    </source>
</evidence>
<dbReference type="Gene3D" id="3.40.190.10">
    <property type="entry name" value="Periplasmic binding protein-like II"/>
    <property type="match status" value="1"/>
</dbReference>
<evidence type="ECO:0000313" key="13">
    <source>
        <dbReference type="Proteomes" id="UP000678499"/>
    </source>
</evidence>
<keyword evidence="7" id="KW-0675">Receptor</keyword>
<dbReference type="Pfam" id="PF10613">
    <property type="entry name" value="Lig_chan-Glu_bd"/>
    <property type="match status" value="1"/>
</dbReference>
<dbReference type="AlphaFoldDB" id="A0A7R9BX12"/>
<dbReference type="Pfam" id="PF01094">
    <property type="entry name" value="ANF_receptor"/>
    <property type="match status" value="1"/>
</dbReference>
<evidence type="ECO:0000256" key="3">
    <source>
        <dbReference type="ARBA" id="ARBA00022692"/>
    </source>
</evidence>
<keyword evidence="10" id="KW-0407">Ion channel</keyword>
<keyword evidence="3" id="KW-0812">Transmembrane</keyword>
<evidence type="ECO:0000256" key="6">
    <source>
        <dbReference type="ARBA" id="ARBA00023136"/>
    </source>
</evidence>
<name>A0A7R9BX12_9CRUS</name>
<dbReference type="InterPro" id="IPR019594">
    <property type="entry name" value="Glu/Gly-bd"/>
</dbReference>
<dbReference type="Proteomes" id="UP000678499">
    <property type="component" value="Unassembled WGS sequence"/>
</dbReference>
<keyword evidence="8" id="KW-0325">Glycoprotein</keyword>
<dbReference type="SMART" id="SM00918">
    <property type="entry name" value="Lig_chan-Glu_bd"/>
    <property type="match status" value="1"/>
</dbReference>
<feature type="domain" description="Ionotropic glutamate receptor L-glutamate and glycine-binding" evidence="11">
    <location>
        <begin position="252"/>
        <end position="295"/>
    </location>
</feature>
<evidence type="ECO:0000256" key="1">
    <source>
        <dbReference type="ARBA" id="ARBA00004141"/>
    </source>
</evidence>
<keyword evidence="9" id="KW-1071">Ligand-gated ion channel</keyword>
<evidence type="ECO:0000256" key="2">
    <source>
        <dbReference type="ARBA" id="ARBA00022448"/>
    </source>
</evidence>
<dbReference type="EMBL" id="CAJPEX010005014">
    <property type="protein sequence ID" value="CAG0923355.1"/>
    <property type="molecule type" value="Genomic_DNA"/>
</dbReference>
<evidence type="ECO:0000256" key="5">
    <source>
        <dbReference type="ARBA" id="ARBA00023065"/>
    </source>
</evidence>
<evidence type="ECO:0000256" key="4">
    <source>
        <dbReference type="ARBA" id="ARBA00022989"/>
    </source>
</evidence>
<protein>
    <recommendedName>
        <fullName evidence="11">Ionotropic glutamate receptor L-glutamate and glycine-binding domain-containing protein</fullName>
    </recommendedName>
</protein>
<reference evidence="12" key="1">
    <citation type="submission" date="2020-11" db="EMBL/GenBank/DDBJ databases">
        <authorList>
            <person name="Tran Van P."/>
        </authorList>
    </citation>
    <scope>NUCLEOTIDE SEQUENCE</scope>
</reference>
<evidence type="ECO:0000313" key="12">
    <source>
        <dbReference type="EMBL" id="CAD7283203.1"/>
    </source>
</evidence>
<evidence type="ECO:0000256" key="9">
    <source>
        <dbReference type="ARBA" id="ARBA00023286"/>
    </source>
</evidence>
<comment type="subcellular location">
    <subcellularLocation>
        <location evidence="1">Membrane</location>
        <topology evidence="1">Multi-pass membrane protein</topology>
    </subcellularLocation>
</comment>
<keyword evidence="6" id="KW-0472">Membrane</keyword>
<keyword evidence="4" id="KW-1133">Transmembrane helix</keyword>
<dbReference type="GO" id="GO:0015276">
    <property type="term" value="F:ligand-gated monoatomic ion channel activity"/>
    <property type="evidence" value="ECO:0007669"/>
    <property type="project" value="InterPro"/>
</dbReference>
<keyword evidence="13" id="KW-1185">Reference proteome</keyword>
<dbReference type="OrthoDB" id="8122473at2759"/>
<dbReference type="SUPFAM" id="SSF53822">
    <property type="entry name" value="Periplasmic binding protein-like I"/>
    <property type="match status" value="1"/>
</dbReference>
<evidence type="ECO:0000256" key="10">
    <source>
        <dbReference type="ARBA" id="ARBA00023303"/>
    </source>
</evidence>
<dbReference type="EMBL" id="OA887051">
    <property type="protein sequence ID" value="CAD7283203.1"/>
    <property type="molecule type" value="Genomic_DNA"/>
</dbReference>
<keyword evidence="2" id="KW-0813">Transport</keyword>
<dbReference type="GO" id="GO:0016020">
    <property type="term" value="C:membrane"/>
    <property type="evidence" value="ECO:0007669"/>
    <property type="project" value="UniProtKB-SubCell"/>
</dbReference>
<sequence length="311" mass="35227">MSVLVEAMTRLLKKRPETFLINPREAMERSKACYKMGDVVPKWQDGERLARHIRKVEMDGLTGHILFDDVGKRREFGVDVVEMTMHSETVKIGGWKDGVGFTAVPAKYKKVQANNTLAADKIYIVTSILVEMDGLTGHILFDDVGKRREFGVDVVEMTMHSETVKIGGWKDGVGFTAVPAKYKKVQANNTLAADKIYIVTSILVRKGGFITPPTEFITRVFAEPRSRREIREYCQGSSRERTKGGGRSWTEPYLMLKKPEDGEVLEGNDRYEGYCKDLIDLIAHEVDFKWYLLMNPALCVNVLLVPAAFLW</sequence>
<dbReference type="InterPro" id="IPR001828">
    <property type="entry name" value="ANF_lig-bd_rcpt"/>
</dbReference>
<accession>A0A7R9BX12</accession>
<dbReference type="InterPro" id="IPR028082">
    <property type="entry name" value="Peripla_BP_I"/>
</dbReference>
<proteinExistence type="predicted"/>
<evidence type="ECO:0000256" key="8">
    <source>
        <dbReference type="ARBA" id="ARBA00023180"/>
    </source>
</evidence>